<reference evidence="2" key="1">
    <citation type="submission" date="2021-01" db="EMBL/GenBank/DDBJ databases">
        <authorList>
            <person name="Kaushik A."/>
        </authorList>
    </citation>
    <scope>NUCLEOTIDE SEQUENCE</scope>
    <source>
        <strain evidence="2">AG6-10EEA</strain>
    </source>
</reference>
<evidence type="ECO:0000313" key="2">
    <source>
        <dbReference type="EMBL" id="CAE6443716.1"/>
    </source>
</evidence>
<protein>
    <submittedName>
        <fullName evidence="2">Uncharacterized protein</fullName>
    </submittedName>
</protein>
<dbReference type="EMBL" id="CAJMXA010000813">
    <property type="protein sequence ID" value="CAE6443716.1"/>
    <property type="molecule type" value="Genomic_DNA"/>
</dbReference>
<dbReference type="AlphaFoldDB" id="A0A8H3AYQ0"/>
<feature type="region of interest" description="Disordered" evidence="1">
    <location>
        <begin position="1"/>
        <end position="69"/>
    </location>
</feature>
<feature type="compositionally biased region" description="Polar residues" evidence="1">
    <location>
        <begin position="1"/>
        <end position="10"/>
    </location>
</feature>
<name>A0A8H3AYQ0_9AGAM</name>
<evidence type="ECO:0000313" key="3">
    <source>
        <dbReference type="Proteomes" id="UP000663853"/>
    </source>
</evidence>
<feature type="compositionally biased region" description="Low complexity" evidence="1">
    <location>
        <begin position="32"/>
        <end position="45"/>
    </location>
</feature>
<dbReference type="Proteomes" id="UP000663853">
    <property type="component" value="Unassembled WGS sequence"/>
</dbReference>
<gene>
    <name evidence="2" type="ORF">RDB_LOCUS39764</name>
</gene>
<sequence length="142" mass="14863">MAGNNVSARSETVGYAPPRALGTAHVREPSNPTSSLVHSVSLTSPNKSPVSPEGINPSHLASTAPPGGGGRSSLHLFVLVEYSAGPRKEYSQSKPRARDIKGVSGDKRGDVGLILQIILQDAAMILMGISPRELARVTVWGD</sequence>
<accession>A0A8H3AYQ0</accession>
<proteinExistence type="predicted"/>
<organism evidence="2 3">
    <name type="scientific">Rhizoctonia solani</name>
    <dbReference type="NCBI Taxonomy" id="456999"/>
    <lineage>
        <taxon>Eukaryota</taxon>
        <taxon>Fungi</taxon>
        <taxon>Dikarya</taxon>
        <taxon>Basidiomycota</taxon>
        <taxon>Agaricomycotina</taxon>
        <taxon>Agaricomycetes</taxon>
        <taxon>Cantharellales</taxon>
        <taxon>Ceratobasidiaceae</taxon>
        <taxon>Rhizoctonia</taxon>
    </lineage>
</organism>
<evidence type="ECO:0000256" key="1">
    <source>
        <dbReference type="SAM" id="MobiDB-lite"/>
    </source>
</evidence>
<feature type="region of interest" description="Disordered" evidence="1">
    <location>
        <begin position="86"/>
        <end position="105"/>
    </location>
</feature>
<comment type="caution">
    <text evidence="2">The sequence shown here is derived from an EMBL/GenBank/DDBJ whole genome shotgun (WGS) entry which is preliminary data.</text>
</comment>